<dbReference type="OMA" id="MKNIAMD"/>
<proteinExistence type="predicted"/>
<accession>G8YCC4</accession>
<name>G8YCC4_PICSO</name>
<dbReference type="EMBL" id="FO082050">
    <property type="protein sequence ID" value="CCE82605.1"/>
    <property type="molecule type" value="Genomic_DNA"/>
</dbReference>
<dbReference type="Proteomes" id="UP000005222">
    <property type="component" value="Chromosome J"/>
</dbReference>
<evidence type="ECO:0000313" key="1">
    <source>
        <dbReference type="EMBL" id="CCE82605.1"/>
    </source>
</evidence>
<keyword evidence="2" id="KW-1185">Reference proteome</keyword>
<reference evidence="1 2" key="1">
    <citation type="journal article" date="2012" name="G3 (Bethesda)">
        <title>Pichia sorbitophila, an interspecies yeast hybrid reveals early steps of genome resolution following polyploidization.</title>
        <authorList>
            <person name="Leh Louis V."/>
            <person name="Despons L."/>
            <person name="Friedrich A."/>
            <person name="Martin T."/>
            <person name="Durrens P."/>
            <person name="Casaregola S."/>
            <person name="Neuveglise C."/>
            <person name="Fairhead C."/>
            <person name="Marck C."/>
            <person name="Cruz J.A."/>
            <person name="Straub M.L."/>
            <person name="Kugler V."/>
            <person name="Sacerdot C."/>
            <person name="Uzunov Z."/>
            <person name="Thierry A."/>
            <person name="Weiss S."/>
            <person name="Bleykasten C."/>
            <person name="De Montigny J."/>
            <person name="Jacques N."/>
            <person name="Jung P."/>
            <person name="Lemaire M."/>
            <person name="Mallet S."/>
            <person name="Morel G."/>
            <person name="Richard G.F."/>
            <person name="Sarkar A."/>
            <person name="Savel G."/>
            <person name="Schacherer J."/>
            <person name="Seret M.L."/>
            <person name="Talla E."/>
            <person name="Samson G."/>
            <person name="Jubin C."/>
            <person name="Poulain J."/>
            <person name="Vacherie B."/>
            <person name="Barbe V."/>
            <person name="Pelletier E."/>
            <person name="Sherman D.J."/>
            <person name="Westhof E."/>
            <person name="Weissenbach J."/>
            <person name="Baret P.V."/>
            <person name="Wincker P."/>
            <person name="Gaillardin C."/>
            <person name="Dujon B."/>
            <person name="Souciet J.L."/>
        </authorList>
    </citation>
    <scope>NUCLEOTIDE SEQUENCE [LARGE SCALE GENOMIC DNA]</scope>
    <source>
        <strain evidence="2">ATCC MYA-4447 / BCRC 22081 / CBS 7064 / NBRC 10061 / NRRL Y-12695</strain>
    </source>
</reference>
<sequence length="519" mass="60875">MSPFIYKTSHRNAILLLYKQLIKRSHQLKSRKMCLVPSGLSSSLEIEKEKMAIDMDLYMRYLSYEINTVVRNEFRKHRTSANGTSFLKSYLEGMDLLTVLDTTLNQGSAESWEGLLERIQKYRNNKFRASTWRHENMNEKASSKPNAVPSTDSRLKKTQVLKSYFSSSEEHSQWLLRNYLKKLQTRHEIPTPHLLPYTPDGVISPVDSSLSTTLAIPGSTKASAIEAAYDREYIESIVKPAVEHDINWKHNFSRLQEIVTEKGPYEVKIKVTEAGPMKVPYIKLPYTRKAPLREIALDIKKSMRLIRLYTVWNSENGIGITEEKNNDGSYSVKGSHGYGDNERIYTKEYYRLLGESQGMWEYFLERELKGENKKDISKYIDEWTEELETATDVIKMELDKYYEKYKFLISKRSPLLQERKDLQKEMNEKFNTQLMRYNRMIDMIENRPILKHMDIVNPDRVDITYSTYISEDEKKSKKEQKGIPELSRVGMGKNLADYLHEVGHKYYKWGMRFAGKIDW</sequence>
<dbReference type="HOGENOM" id="CLU_041297_0_0_1"/>
<dbReference type="OrthoDB" id="4074633at2759"/>
<dbReference type="eggNOG" id="ENOG502RPTY">
    <property type="taxonomic scope" value="Eukaryota"/>
</dbReference>
<organism evidence="1 2">
    <name type="scientific">Pichia sorbitophila (strain ATCC MYA-4447 / BCRC 22081 / CBS 7064 / NBRC 10061 / NRRL Y-12695)</name>
    <name type="common">Hybrid yeast</name>
    <dbReference type="NCBI Taxonomy" id="559304"/>
    <lineage>
        <taxon>Eukaryota</taxon>
        <taxon>Fungi</taxon>
        <taxon>Dikarya</taxon>
        <taxon>Ascomycota</taxon>
        <taxon>Saccharomycotina</taxon>
        <taxon>Pichiomycetes</taxon>
        <taxon>Debaryomycetaceae</taxon>
        <taxon>Millerozyma</taxon>
    </lineage>
</organism>
<protein>
    <submittedName>
        <fullName evidence="1">Piso0_002337 protein</fullName>
    </submittedName>
</protein>
<dbReference type="InParanoid" id="G8YCC4"/>
<evidence type="ECO:0000313" key="2">
    <source>
        <dbReference type="Proteomes" id="UP000005222"/>
    </source>
</evidence>
<dbReference type="AlphaFoldDB" id="G8YCC4"/>
<gene>
    <name evidence="1" type="primary">Piso0_002337</name>
    <name evidence="1" type="ORF">GNLVRS01_PISO0J09843g</name>
</gene>